<evidence type="ECO:0000313" key="16">
    <source>
        <dbReference type="Proteomes" id="UP000605970"/>
    </source>
</evidence>
<keyword evidence="9" id="KW-0804">Transcription</keyword>
<dbReference type="InterPro" id="IPR036390">
    <property type="entry name" value="WH_DNA-bd_sf"/>
</dbReference>
<gene>
    <name evidence="15" type="ORF">Mgra_00000742</name>
</gene>
<keyword evidence="6" id="KW-0341">Growth regulation</keyword>
<dbReference type="GO" id="GO:0001228">
    <property type="term" value="F:DNA-binding transcription activator activity, RNA polymerase II-specific"/>
    <property type="evidence" value="ECO:0007669"/>
    <property type="project" value="UniProtKB-ARBA"/>
</dbReference>
<evidence type="ECO:0000256" key="3">
    <source>
        <dbReference type="ARBA" id="ARBA00022473"/>
    </source>
</evidence>
<evidence type="ECO:0000256" key="13">
    <source>
        <dbReference type="SAM" id="MobiDB-lite"/>
    </source>
</evidence>
<comment type="caution">
    <text evidence="15">The sequence shown here is derived from an EMBL/GenBank/DDBJ whole genome shotgun (WGS) entry which is preliminary data.</text>
</comment>
<dbReference type="GO" id="GO:0008286">
    <property type="term" value="P:insulin receptor signaling pathway"/>
    <property type="evidence" value="ECO:0007669"/>
    <property type="project" value="UniProtKB-ARBA"/>
</dbReference>
<dbReference type="CDD" id="cd20061">
    <property type="entry name" value="FH_FOXO3"/>
    <property type="match status" value="1"/>
</dbReference>
<protein>
    <recommendedName>
        <fullName evidence="11">Forkhead box protein O</fullName>
    </recommendedName>
</protein>
<dbReference type="GO" id="GO:0009896">
    <property type="term" value="P:positive regulation of catabolic process"/>
    <property type="evidence" value="ECO:0007669"/>
    <property type="project" value="UniProtKB-ARBA"/>
</dbReference>
<dbReference type="GO" id="GO:0005634">
    <property type="term" value="C:nucleus"/>
    <property type="evidence" value="ECO:0007669"/>
    <property type="project" value="UniProtKB-SubCell"/>
</dbReference>
<keyword evidence="7" id="KW-0805">Transcription regulation</keyword>
<dbReference type="GO" id="GO:0008340">
    <property type="term" value="P:determination of adult lifespan"/>
    <property type="evidence" value="ECO:0007669"/>
    <property type="project" value="UniProtKB-ARBA"/>
</dbReference>
<evidence type="ECO:0000256" key="10">
    <source>
        <dbReference type="ARBA" id="ARBA00023242"/>
    </source>
</evidence>
<name>A0A8T0A2N2_9BILA</name>
<evidence type="ECO:0000256" key="1">
    <source>
        <dbReference type="ARBA" id="ARBA00004123"/>
    </source>
</evidence>
<keyword evidence="4" id="KW-0963">Cytoplasm</keyword>
<evidence type="ECO:0000256" key="6">
    <source>
        <dbReference type="ARBA" id="ARBA00022604"/>
    </source>
</evidence>
<dbReference type="GO" id="GO:0050778">
    <property type="term" value="P:positive regulation of immune response"/>
    <property type="evidence" value="ECO:0007669"/>
    <property type="project" value="UniProtKB-ARBA"/>
</dbReference>
<dbReference type="Pfam" id="PF00250">
    <property type="entry name" value="Forkhead"/>
    <property type="match status" value="1"/>
</dbReference>
<dbReference type="GO" id="GO:0034599">
    <property type="term" value="P:cellular response to oxidative stress"/>
    <property type="evidence" value="ECO:0007669"/>
    <property type="project" value="UniProtKB-ARBA"/>
</dbReference>
<dbReference type="SMART" id="SM00339">
    <property type="entry name" value="FH"/>
    <property type="match status" value="1"/>
</dbReference>
<keyword evidence="5" id="KW-0597">Phosphoprotein</keyword>
<dbReference type="Gene3D" id="1.10.10.10">
    <property type="entry name" value="Winged helix-like DNA-binding domain superfamily/Winged helix DNA-binding domain"/>
    <property type="match status" value="1"/>
</dbReference>
<dbReference type="GO" id="GO:0000978">
    <property type="term" value="F:RNA polymerase II cis-regulatory region sequence-specific DNA binding"/>
    <property type="evidence" value="ECO:0007669"/>
    <property type="project" value="TreeGrafter"/>
</dbReference>
<evidence type="ECO:0000256" key="7">
    <source>
        <dbReference type="ARBA" id="ARBA00023015"/>
    </source>
</evidence>
<dbReference type="InterPro" id="IPR001766">
    <property type="entry name" value="Fork_head_dom"/>
</dbReference>
<evidence type="ECO:0000256" key="9">
    <source>
        <dbReference type="ARBA" id="ARBA00023163"/>
    </source>
</evidence>
<dbReference type="GO" id="GO:0031349">
    <property type="term" value="P:positive regulation of defense response"/>
    <property type="evidence" value="ECO:0007669"/>
    <property type="project" value="UniProtKB-ARBA"/>
</dbReference>
<dbReference type="GO" id="GO:0040015">
    <property type="term" value="P:negative regulation of multicellular organism growth"/>
    <property type="evidence" value="ECO:0007669"/>
    <property type="project" value="UniProtKB-ARBA"/>
</dbReference>
<evidence type="ECO:0000256" key="2">
    <source>
        <dbReference type="ARBA" id="ARBA00004496"/>
    </source>
</evidence>
<dbReference type="PANTHER" id="PTHR45767">
    <property type="entry name" value="FORKHEAD BOX PROTEIN O"/>
    <property type="match status" value="1"/>
</dbReference>
<sequence length="625" mass="69622">MRRAMSIEGQAQTSPLIHDRIPEEESSIYDEDIDDCCVINEQYSSNIYQQGGIDPLFSSGRLGNIQQSPTFDEFTEEPLSYIEDRPDSALGGDSSRAESPSQVLPCSSSASIASKKSSTRRNAWGNMSYADLITQAILASPEKRLTLSQVYEWMVHNVSYFRDKGDSNSSAGWKNSIRHNLSLHSRFMRIQNEGAGKSSWWVINPDAKPGRNPRRRANTMENSNKSAIDRKRRGNARKRLEQMKDMKHPENCYSMEAASMQDLSFPNDICHEEMPTGTTTAEIMGNICGGEEGPMTGVVNGNTTNNNNFDVFRPRANSTLSVSGGTTRFSPNLEASGAVCIEDIDFPPWMEQQQMDVQQQQILNPQVNELLDRTGQMRLDGRSSMRPTFQLNGNGTLIRVNKRHSSLIPSTTSPSNSINTLHSLVVPKNEIDNDHHKIIKQEASVVIAPPPSYQELSSVRSTLPPQMQAANPLLLRQMENSSHQMMTPMKLNQTSVSSSNVVSSQSFPVSIFTSTNGQQQQQIFSPDNNYHQWNRQPSEAFPQQQMHPISTRDGQMMFSSNEMINGENNNGICLISNNNEGGSCSLPFDLENVNAMPVDQQAFADFDVDAVLRHELAQGGQFDLP</sequence>
<dbReference type="GO" id="GO:0010883">
    <property type="term" value="P:regulation of lipid storage"/>
    <property type="evidence" value="ECO:0007669"/>
    <property type="project" value="UniProtKB-ARBA"/>
</dbReference>
<keyword evidence="3" id="KW-0217">Developmental protein</keyword>
<proteinExistence type="predicted"/>
<dbReference type="InterPro" id="IPR030456">
    <property type="entry name" value="TF_fork_head_CS_2"/>
</dbReference>
<dbReference type="InterPro" id="IPR036388">
    <property type="entry name" value="WH-like_DNA-bd_sf"/>
</dbReference>
<dbReference type="PROSITE" id="PS50039">
    <property type="entry name" value="FORK_HEAD_3"/>
    <property type="match status" value="1"/>
</dbReference>
<feature type="region of interest" description="Disordered" evidence="13">
    <location>
        <begin position="1"/>
        <end position="20"/>
    </location>
</feature>
<feature type="region of interest" description="Disordered" evidence="13">
    <location>
        <begin position="201"/>
        <end position="222"/>
    </location>
</feature>
<keyword evidence="8 12" id="KW-0238">DNA-binding</keyword>
<dbReference type="OrthoDB" id="5954824at2759"/>
<reference evidence="15" key="1">
    <citation type="journal article" date="2020" name="Ecol. Evol.">
        <title>Genome structure and content of the rice root-knot nematode (Meloidogyne graminicola).</title>
        <authorList>
            <person name="Phan N.T."/>
            <person name="Danchin E.G.J."/>
            <person name="Klopp C."/>
            <person name="Perfus-Barbeoch L."/>
            <person name="Kozlowski D.K."/>
            <person name="Koutsovoulos G.D."/>
            <person name="Lopez-Roques C."/>
            <person name="Bouchez O."/>
            <person name="Zahm M."/>
            <person name="Besnard G."/>
            <person name="Bellafiore S."/>
        </authorList>
    </citation>
    <scope>NUCLEOTIDE SEQUENCE</scope>
    <source>
        <strain evidence="15">VN-18</strain>
    </source>
</reference>
<dbReference type="GO" id="GO:0042594">
    <property type="term" value="P:response to starvation"/>
    <property type="evidence" value="ECO:0007669"/>
    <property type="project" value="UniProtKB-ARBA"/>
</dbReference>
<accession>A0A8T0A2N2</accession>
<evidence type="ECO:0000259" key="14">
    <source>
        <dbReference type="PROSITE" id="PS50039"/>
    </source>
</evidence>
<comment type="subcellular location">
    <subcellularLocation>
        <location evidence="2">Cytoplasm</location>
    </subcellularLocation>
    <subcellularLocation>
        <location evidence="1 12">Nucleus</location>
    </subcellularLocation>
</comment>
<dbReference type="GO" id="GO:0005737">
    <property type="term" value="C:cytoplasm"/>
    <property type="evidence" value="ECO:0007669"/>
    <property type="project" value="UniProtKB-SubCell"/>
</dbReference>
<organism evidence="15 16">
    <name type="scientific">Meloidogyne graminicola</name>
    <dbReference type="NCBI Taxonomy" id="189291"/>
    <lineage>
        <taxon>Eukaryota</taxon>
        <taxon>Metazoa</taxon>
        <taxon>Ecdysozoa</taxon>
        <taxon>Nematoda</taxon>
        <taxon>Chromadorea</taxon>
        <taxon>Rhabditida</taxon>
        <taxon>Tylenchina</taxon>
        <taxon>Tylenchomorpha</taxon>
        <taxon>Tylenchoidea</taxon>
        <taxon>Meloidogynidae</taxon>
        <taxon>Meloidogyninae</taxon>
        <taxon>Meloidogyne</taxon>
    </lineage>
</organism>
<feature type="domain" description="Fork-head" evidence="14">
    <location>
        <begin position="124"/>
        <end position="217"/>
    </location>
</feature>
<dbReference type="SUPFAM" id="SSF46785">
    <property type="entry name" value="Winged helix' DNA-binding domain"/>
    <property type="match status" value="1"/>
</dbReference>
<evidence type="ECO:0000256" key="5">
    <source>
        <dbReference type="ARBA" id="ARBA00022553"/>
    </source>
</evidence>
<keyword evidence="10 12" id="KW-0539">Nucleus</keyword>
<evidence type="ECO:0000256" key="4">
    <source>
        <dbReference type="ARBA" id="ARBA00022490"/>
    </source>
</evidence>
<dbReference type="FunFam" id="1.10.10.10:FF:000032">
    <property type="entry name" value="Forkhead box protein O4"/>
    <property type="match status" value="1"/>
</dbReference>
<evidence type="ECO:0000313" key="15">
    <source>
        <dbReference type="EMBL" id="KAF7639822.1"/>
    </source>
</evidence>
<evidence type="ECO:0000256" key="11">
    <source>
        <dbReference type="ARBA" id="ARBA00039893"/>
    </source>
</evidence>
<evidence type="ECO:0000256" key="12">
    <source>
        <dbReference type="PROSITE-ProRule" id="PRU00089"/>
    </source>
</evidence>
<dbReference type="EMBL" id="JABEBT010000003">
    <property type="protein sequence ID" value="KAF7639822.1"/>
    <property type="molecule type" value="Genomic_DNA"/>
</dbReference>
<dbReference type="PROSITE" id="PS00658">
    <property type="entry name" value="FORK_HEAD_2"/>
    <property type="match status" value="1"/>
</dbReference>
<feature type="region of interest" description="Disordered" evidence="13">
    <location>
        <begin position="83"/>
        <end position="112"/>
    </location>
</feature>
<dbReference type="PRINTS" id="PR00053">
    <property type="entry name" value="FORKHEAD"/>
</dbReference>
<dbReference type="PANTHER" id="PTHR45767:SF2">
    <property type="entry name" value="FORKHEAD BOX PROTEIN O"/>
    <property type="match status" value="1"/>
</dbReference>
<keyword evidence="16" id="KW-1185">Reference proteome</keyword>
<dbReference type="Proteomes" id="UP000605970">
    <property type="component" value="Unassembled WGS sequence"/>
</dbReference>
<evidence type="ECO:0000256" key="8">
    <source>
        <dbReference type="ARBA" id="ARBA00023125"/>
    </source>
</evidence>
<feature type="DNA-binding region" description="Fork-head" evidence="12">
    <location>
        <begin position="124"/>
        <end position="217"/>
    </location>
</feature>
<feature type="compositionally biased region" description="Polar residues" evidence="13">
    <location>
        <begin position="97"/>
        <end position="106"/>
    </location>
</feature>
<dbReference type="AlphaFoldDB" id="A0A8T0A2N2"/>